<dbReference type="EMBL" id="GBXM01074000">
    <property type="protein sequence ID" value="JAH34577.1"/>
    <property type="molecule type" value="Transcribed_RNA"/>
</dbReference>
<sequence length="59" mass="6772">MKHLIEVVIYLKTKVLDACVYSVKYVCACVSVCLSVTQLFPSYYLLICVHSHICKFPKM</sequence>
<accession>A0A0E9S073</accession>
<dbReference type="AlphaFoldDB" id="A0A0E9S073"/>
<organism evidence="1">
    <name type="scientific">Anguilla anguilla</name>
    <name type="common">European freshwater eel</name>
    <name type="synonym">Muraena anguilla</name>
    <dbReference type="NCBI Taxonomy" id="7936"/>
    <lineage>
        <taxon>Eukaryota</taxon>
        <taxon>Metazoa</taxon>
        <taxon>Chordata</taxon>
        <taxon>Craniata</taxon>
        <taxon>Vertebrata</taxon>
        <taxon>Euteleostomi</taxon>
        <taxon>Actinopterygii</taxon>
        <taxon>Neopterygii</taxon>
        <taxon>Teleostei</taxon>
        <taxon>Anguilliformes</taxon>
        <taxon>Anguillidae</taxon>
        <taxon>Anguilla</taxon>
    </lineage>
</organism>
<reference evidence="1" key="1">
    <citation type="submission" date="2014-11" db="EMBL/GenBank/DDBJ databases">
        <authorList>
            <person name="Amaro Gonzalez C."/>
        </authorList>
    </citation>
    <scope>NUCLEOTIDE SEQUENCE</scope>
</reference>
<evidence type="ECO:0000313" key="1">
    <source>
        <dbReference type="EMBL" id="JAH34577.1"/>
    </source>
</evidence>
<protein>
    <submittedName>
        <fullName evidence="1">Uncharacterized protein</fullName>
    </submittedName>
</protein>
<proteinExistence type="predicted"/>
<name>A0A0E9S073_ANGAN</name>
<reference evidence="1" key="2">
    <citation type="journal article" date="2015" name="Fish Shellfish Immunol.">
        <title>Early steps in the European eel (Anguilla anguilla)-Vibrio vulnificus interaction in the gills: Role of the RtxA13 toxin.</title>
        <authorList>
            <person name="Callol A."/>
            <person name="Pajuelo D."/>
            <person name="Ebbesson L."/>
            <person name="Teles M."/>
            <person name="MacKenzie S."/>
            <person name="Amaro C."/>
        </authorList>
    </citation>
    <scope>NUCLEOTIDE SEQUENCE</scope>
</reference>